<dbReference type="GO" id="GO:0008270">
    <property type="term" value="F:zinc ion binding"/>
    <property type="evidence" value="ECO:0007669"/>
    <property type="project" value="UniProtKB-KW"/>
</dbReference>
<keyword evidence="2 4" id="KW-0863">Zinc-finger</keyword>
<feature type="region of interest" description="Disordered" evidence="5">
    <location>
        <begin position="170"/>
        <end position="249"/>
    </location>
</feature>
<dbReference type="SMART" id="SM00184">
    <property type="entry name" value="RING"/>
    <property type="match status" value="1"/>
</dbReference>
<dbReference type="STRING" id="2082308.A0A2K1QZ45"/>
<keyword evidence="6" id="KW-0812">Transmembrane</keyword>
<keyword evidence="3" id="KW-0862">Zinc</keyword>
<dbReference type="FunFam" id="3.30.40.10:FF:000539">
    <property type="entry name" value="Ring finger domain protein"/>
    <property type="match status" value="1"/>
</dbReference>
<dbReference type="EMBL" id="NKHZ01000025">
    <property type="protein sequence ID" value="PNS20193.1"/>
    <property type="molecule type" value="Genomic_DNA"/>
</dbReference>
<accession>A0A2K1QZ45</accession>
<keyword evidence="6" id="KW-1133">Transmembrane helix</keyword>
<evidence type="ECO:0000256" key="3">
    <source>
        <dbReference type="ARBA" id="ARBA00022833"/>
    </source>
</evidence>
<dbReference type="InterPro" id="IPR013083">
    <property type="entry name" value="Znf_RING/FYVE/PHD"/>
</dbReference>
<evidence type="ECO:0000256" key="6">
    <source>
        <dbReference type="SAM" id="Phobius"/>
    </source>
</evidence>
<dbReference type="PROSITE" id="PS50089">
    <property type="entry name" value="ZF_RING_2"/>
    <property type="match status" value="1"/>
</dbReference>
<dbReference type="SUPFAM" id="SSF57850">
    <property type="entry name" value="RING/U-box"/>
    <property type="match status" value="1"/>
</dbReference>
<proteinExistence type="predicted"/>
<comment type="caution">
    <text evidence="8">The sequence shown here is derived from an EMBL/GenBank/DDBJ whole genome shotgun (WGS) entry which is preliminary data.</text>
</comment>
<feature type="compositionally biased region" description="Polar residues" evidence="5">
    <location>
        <begin position="177"/>
        <end position="205"/>
    </location>
</feature>
<feature type="transmembrane region" description="Helical" evidence="6">
    <location>
        <begin position="32"/>
        <end position="57"/>
    </location>
</feature>
<feature type="region of interest" description="Disordered" evidence="5">
    <location>
        <begin position="1"/>
        <end position="24"/>
    </location>
</feature>
<evidence type="ECO:0000256" key="5">
    <source>
        <dbReference type="SAM" id="MobiDB-lite"/>
    </source>
</evidence>
<dbReference type="InterPro" id="IPR053238">
    <property type="entry name" value="RING-H2_zinc_finger"/>
</dbReference>
<feature type="domain" description="RING-type" evidence="7">
    <location>
        <begin position="257"/>
        <end position="299"/>
    </location>
</feature>
<feature type="region of interest" description="Disordered" evidence="5">
    <location>
        <begin position="347"/>
        <end position="444"/>
    </location>
</feature>
<dbReference type="Proteomes" id="UP000243797">
    <property type="component" value="Unassembled WGS sequence"/>
</dbReference>
<organism evidence="8 9">
    <name type="scientific">Sphaceloma murrayae</name>
    <dbReference type="NCBI Taxonomy" id="2082308"/>
    <lineage>
        <taxon>Eukaryota</taxon>
        <taxon>Fungi</taxon>
        <taxon>Dikarya</taxon>
        <taxon>Ascomycota</taxon>
        <taxon>Pezizomycotina</taxon>
        <taxon>Dothideomycetes</taxon>
        <taxon>Dothideomycetidae</taxon>
        <taxon>Myriangiales</taxon>
        <taxon>Elsinoaceae</taxon>
        <taxon>Sphaceloma</taxon>
    </lineage>
</organism>
<name>A0A2K1QZ45_9PEZI</name>
<keyword evidence="6" id="KW-0472">Membrane</keyword>
<evidence type="ECO:0000256" key="2">
    <source>
        <dbReference type="ARBA" id="ARBA00022771"/>
    </source>
</evidence>
<feature type="compositionally biased region" description="Polar residues" evidence="5">
    <location>
        <begin position="418"/>
        <end position="430"/>
    </location>
</feature>
<dbReference type="Pfam" id="PF13639">
    <property type="entry name" value="zf-RING_2"/>
    <property type="match status" value="1"/>
</dbReference>
<protein>
    <recommendedName>
        <fullName evidence="7">RING-type domain-containing protein</fullName>
    </recommendedName>
</protein>
<sequence length="444" mass="47023">MSSAPSTSASPTPTNMPGSSNNNNNGPTSSPLLFFVALGFGVVFTNLWIIVGVKYCFRYNQRNRQRALGEDGNPIDLLAVPRPQRRRREKKLMSMDEVNERFPLMKYKAWRAKRASEGLPTEGGVTAPPSRANSVKDVEGISEPVRNGSAADVATAGAVQNTLELAQDDHASKAPEMQQTKTPQVSSAHSDPTPAVASSSPELSSTAAAGTATTTTPNTPAQPAAARRSSDDESEAEDDPIRAPVQPEMLSMPGDTCAICIDNLEDDDDVRGLTCGHAFHAACVDPWLTSRRACCPLCKADYYVPKPRVETDASTQQPQQPTLAYFGGGGRGGLPFRVLTGPRFFAVDAPQRGPSTAANQPAGERRETRASGGNGWRSRMLQIPRMHNPLRRSGEQQAQQQQQTSGEPTPGALEAGTAGTTNGAVSQTGTIAGPNGTGTAAVRS</sequence>
<dbReference type="InterPro" id="IPR001841">
    <property type="entry name" value="Znf_RING"/>
</dbReference>
<dbReference type="OrthoDB" id="8062037at2759"/>
<evidence type="ECO:0000313" key="9">
    <source>
        <dbReference type="Proteomes" id="UP000243797"/>
    </source>
</evidence>
<evidence type="ECO:0000313" key="8">
    <source>
        <dbReference type="EMBL" id="PNS20193.1"/>
    </source>
</evidence>
<keyword evidence="1" id="KW-0479">Metal-binding</keyword>
<dbReference type="PANTHER" id="PTHR14155:SF627">
    <property type="entry name" value="OS06G0192800 PROTEIN"/>
    <property type="match status" value="1"/>
</dbReference>
<dbReference type="Gene3D" id="3.30.40.10">
    <property type="entry name" value="Zinc/RING finger domain, C3HC4 (zinc finger)"/>
    <property type="match status" value="1"/>
</dbReference>
<dbReference type="AlphaFoldDB" id="A0A2K1QZ45"/>
<feature type="compositionally biased region" description="Low complexity" evidence="5">
    <location>
        <begin position="206"/>
        <end position="227"/>
    </location>
</feature>
<evidence type="ECO:0000256" key="4">
    <source>
        <dbReference type="PROSITE-ProRule" id="PRU00175"/>
    </source>
</evidence>
<dbReference type="PANTHER" id="PTHR14155">
    <property type="entry name" value="RING FINGER DOMAIN-CONTAINING"/>
    <property type="match status" value="1"/>
</dbReference>
<gene>
    <name evidence="8" type="ORF">CAC42_5643</name>
</gene>
<dbReference type="CDD" id="cd16473">
    <property type="entry name" value="RING-H2_RNF103"/>
    <property type="match status" value="1"/>
</dbReference>
<dbReference type="InParanoid" id="A0A2K1QZ45"/>
<evidence type="ECO:0000256" key="1">
    <source>
        <dbReference type="ARBA" id="ARBA00022723"/>
    </source>
</evidence>
<keyword evidence="9" id="KW-1185">Reference proteome</keyword>
<evidence type="ECO:0000259" key="7">
    <source>
        <dbReference type="PROSITE" id="PS50089"/>
    </source>
</evidence>
<reference evidence="8 9" key="1">
    <citation type="submission" date="2017-06" db="EMBL/GenBank/DDBJ databases">
        <title>Draft genome sequence of a variant of Elsinoe murrayae.</title>
        <authorList>
            <person name="Cheng Q."/>
        </authorList>
    </citation>
    <scope>NUCLEOTIDE SEQUENCE [LARGE SCALE GENOMIC DNA]</scope>
    <source>
        <strain evidence="8 9">CQ-2017a</strain>
    </source>
</reference>